<comment type="catalytic activity">
    <reaction evidence="10 11">
        <text>2 5-aminolevulinate = porphobilinogen + 2 H2O + H(+)</text>
        <dbReference type="Rhea" id="RHEA:24064"/>
        <dbReference type="ChEBI" id="CHEBI:15377"/>
        <dbReference type="ChEBI" id="CHEBI:15378"/>
        <dbReference type="ChEBI" id="CHEBI:58126"/>
        <dbReference type="ChEBI" id="CHEBI:356416"/>
        <dbReference type="EC" id="4.2.1.24"/>
    </reaction>
</comment>
<evidence type="ECO:0000256" key="1">
    <source>
        <dbReference type="ARBA" id="ARBA00004694"/>
    </source>
</evidence>
<sequence>MRNDLVHRPRRLRRTPALRRLTDTTHIARSNLVLPLFVSEVLPEPRPIDRMPGVVVHTRDTLRKAAAAAAEAGVGALMLFGVPDPDRKDTTGSQAWAADGITQQALTDLAAEVGEKLVLIGDVNLDECTTHGHAGVLGDDGDVDNDATLQTYAKVAVAQAQAGAHMVAPSGMMDGQVAEIRHALDEAGYPHTPILAYAAKYASAFYGPFRQAVNSSLTGGDRATYQQSTAGSVREALHEVCLDVAQGADVVMIKPAGLYLDVIQAVRDQVDVLVAAYQTSGEYAQIEAAAAFGWLEHRDKAIRESLLAIRRAGADLIITYWATEVAKGADH</sequence>
<protein>
    <recommendedName>
        <fullName evidence="5 11">Delta-aminolevulinic acid dehydratase</fullName>
        <ecNumber evidence="4 11">4.2.1.24</ecNumber>
    </recommendedName>
</protein>
<evidence type="ECO:0000256" key="12">
    <source>
        <dbReference type="RuleBase" id="RU004161"/>
    </source>
</evidence>
<dbReference type="InterPro" id="IPR013785">
    <property type="entry name" value="Aldolase_TIM"/>
</dbReference>
<evidence type="ECO:0000256" key="5">
    <source>
        <dbReference type="ARBA" id="ARBA00020771"/>
    </source>
</evidence>
<dbReference type="SUPFAM" id="SSF51569">
    <property type="entry name" value="Aldolase"/>
    <property type="match status" value="1"/>
</dbReference>
<organism evidence="13 14">
    <name type="scientific">Nonomuraea maheshkhaliensis</name>
    <dbReference type="NCBI Taxonomy" id="419590"/>
    <lineage>
        <taxon>Bacteria</taxon>
        <taxon>Bacillati</taxon>
        <taxon>Actinomycetota</taxon>
        <taxon>Actinomycetes</taxon>
        <taxon>Streptosporangiales</taxon>
        <taxon>Streptosporangiaceae</taxon>
        <taxon>Nonomuraea</taxon>
    </lineage>
</organism>
<keyword evidence="7 11" id="KW-0456">Lyase</keyword>
<dbReference type="Gene3D" id="3.20.20.70">
    <property type="entry name" value="Aldolase class I"/>
    <property type="match status" value="1"/>
</dbReference>
<dbReference type="InterPro" id="IPR001731">
    <property type="entry name" value="ALAD"/>
</dbReference>
<dbReference type="PANTHER" id="PTHR11458">
    <property type="entry name" value="DELTA-AMINOLEVULINIC ACID DEHYDRATASE"/>
    <property type="match status" value="1"/>
</dbReference>
<evidence type="ECO:0000256" key="10">
    <source>
        <dbReference type="ARBA" id="ARBA00047651"/>
    </source>
</evidence>
<evidence type="ECO:0000313" key="13">
    <source>
        <dbReference type="EMBL" id="GAA1624658.1"/>
    </source>
</evidence>
<proteinExistence type="inferred from homology"/>
<evidence type="ECO:0000256" key="4">
    <source>
        <dbReference type="ARBA" id="ARBA00012053"/>
    </source>
</evidence>
<dbReference type="SMART" id="SM01004">
    <property type="entry name" value="ALAD"/>
    <property type="match status" value="1"/>
</dbReference>
<comment type="similarity">
    <text evidence="2 12">Belongs to the ALAD family.</text>
</comment>
<evidence type="ECO:0000256" key="6">
    <source>
        <dbReference type="ARBA" id="ARBA00023133"/>
    </source>
</evidence>
<keyword evidence="8 11" id="KW-0627">Porphyrin biosynthesis</keyword>
<evidence type="ECO:0000256" key="2">
    <source>
        <dbReference type="ARBA" id="ARBA00008055"/>
    </source>
</evidence>
<comment type="function">
    <text evidence="9">Catalyzes an early step in the biosynthesis of tetrapyrroles. Binds two molecules of 5-aminolevulinate per subunit, each at a distinct site, and catalyzes their condensation to form porphobilinogen.</text>
</comment>
<dbReference type="Proteomes" id="UP001500064">
    <property type="component" value="Unassembled WGS sequence"/>
</dbReference>
<evidence type="ECO:0000256" key="8">
    <source>
        <dbReference type="ARBA" id="ARBA00023244"/>
    </source>
</evidence>
<reference evidence="13 14" key="1">
    <citation type="journal article" date="2019" name="Int. J. Syst. Evol. Microbiol.">
        <title>The Global Catalogue of Microorganisms (GCM) 10K type strain sequencing project: providing services to taxonomists for standard genome sequencing and annotation.</title>
        <authorList>
            <consortium name="The Broad Institute Genomics Platform"/>
            <consortium name="The Broad Institute Genome Sequencing Center for Infectious Disease"/>
            <person name="Wu L."/>
            <person name="Ma J."/>
        </authorList>
    </citation>
    <scope>NUCLEOTIDE SEQUENCE [LARGE SCALE GENOMIC DNA]</scope>
    <source>
        <strain evidence="13 14">JCM 13929</strain>
    </source>
</reference>
<name>A0ABN2F0D6_9ACTN</name>
<dbReference type="InterPro" id="IPR030656">
    <property type="entry name" value="ALAD_AS"/>
</dbReference>
<dbReference type="RefSeq" id="WP_346103658.1">
    <property type="nucleotide sequence ID" value="NZ_BAAAMU010000011.1"/>
</dbReference>
<evidence type="ECO:0000256" key="9">
    <source>
        <dbReference type="ARBA" id="ARBA00025628"/>
    </source>
</evidence>
<evidence type="ECO:0000256" key="3">
    <source>
        <dbReference type="ARBA" id="ARBA00011823"/>
    </source>
</evidence>
<dbReference type="NCBIfam" id="NF006762">
    <property type="entry name" value="PRK09283.1"/>
    <property type="match status" value="1"/>
</dbReference>
<gene>
    <name evidence="13" type="primary">hemB_2</name>
    <name evidence="13" type="ORF">GCM10009733_021710</name>
</gene>
<dbReference type="PANTHER" id="PTHR11458:SF0">
    <property type="entry name" value="DELTA-AMINOLEVULINIC ACID DEHYDRATASE"/>
    <property type="match status" value="1"/>
</dbReference>
<dbReference type="PIRSF" id="PIRSF001415">
    <property type="entry name" value="Porphbilin_synth"/>
    <property type="match status" value="1"/>
</dbReference>
<evidence type="ECO:0000256" key="11">
    <source>
        <dbReference type="RuleBase" id="RU000515"/>
    </source>
</evidence>
<evidence type="ECO:0000313" key="14">
    <source>
        <dbReference type="Proteomes" id="UP001500064"/>
    </source>
</evidence>
<evidence type="ECO:0000256" key="7">
    <source>
        <dbReference type="ARBA" id="ARBA00023239"/>
    </source>
</evidence>
<comment type="pathway">
    <text evidence="1">Porphyrin-containing compound metabolism; protoporphyrin-IX biosynthesis; coproporphyrinogen-III from 5-aminolevulinate: step 1/4.</text>
</comment>
<dbReference type="PROSITE" id="PS00169">
    <property type="entry name" value="D_ALA_DEHYDRATASE"/>
    <property type="match status" value="1"/>
</dbReference>
<keyword evidence="6" id="KW-0350">Heme biosynthesis</keyword>
<dbReference type="Pfam" id="PF00490">
    <property type="entry name" value="ALAD"/>
    <property type="match status" value="1"/>
</dbReference>
<dbReference type="PRINTS" id="PR00144">
    <property type="entry name" value="DALDHYDRTASE"/>
</dbReference>
<accession>A0ABN2F0D6</accession>
<comment type="caution">
    <text evidence="13">The sequence shown here is derived from an EMBL/GenBank/DDBJ whole genome shotgun (WGS) entry which is preliminary data.</text>
</comment>
<comment type="subunit">
    <text evidence="3 11">Homooctamer.</text>
</comment>
<dbReference type="EMBL" id="BAAAMU010000011">
    <property type="protein sequence ID" value="GAA1624658.1"/>
    <property type="molecule type" value="Genomic_DNA"/>
</dbReference>
<dbReference type="EC" id="4.2.1.24" evidence="4 11"/>
<keyword evidence="14" id="KW-1185">Reference proteome</keyword>